<dbReference type="PROSITE" id="PS50977">
    <property type="entry name" value="HTH_TETR_2"/>
    <property type="match status" value="1"/>
</dbReference>
<keyword evidence="1 2" id="KW-0238">DNA-binding</keyword>
<reference evidence="4 5" key="1">
    <citation type="submission" date="2020-06" db="EMBL/GenBank/DDBJ databases">
        <authorList>
            <person name="Kim S.-J."/>
            <person name="Park S.-J."/>
        </authorList>
    </citation>
    <scope>NUCLEOTIDE SEQUENCE [LARGE SCALE GENOMIC DNA]</scope>
    <source>
        <strain evidence="4 5">SW-151</strain>
    </source>
</reference>
<evidence type="ECO:0000313" key="5">
    <source>
        <dbReference type="Proteomes" id="UP000652427"/>
    </source>
</evidence>
<protein>
    <submittedName>
        <fullName evidence="4">TetR/AcrR family transcriptional regulator</fullName>
    </submittedName>
</protein>
<feature type="domain" description="HTH tetR-type" evidence="3">
    <location>
        <begin position="19"/>
        <end position="79"/>
    </location>
</feature>
<dbReference type="EMBL" id="JABWMH010000004">
    <property type="protein sequence ID" value="NVD28839.1"/>
    <property type="molecule type" value="Genomic_DNA"/>
</dbReference>
<feature type="DNA-binding region" description="H-T-H motif" evidence="2">
    <location>
        <begin position="42"/>
        <end position="61"/>
    </location>
</feature>
<dbReference type="InterPro" id="IPR050109">
    <property type="entry name" value="HTH-type_TetR-like_transc_reg"/>
</dbReference>
<evidence type="ECO:0000256" key="2">
    <source>
        <dbReference type="PROSITE-ProRule" id="PRU00335"/>
    </source>
</evidence>
<dbReference type="InterPro" id="IPR039536">
    <property type="entry name" value="TetR_C_Proteobacteria"/>
</dbReference>
<dbReference type="PANTHER" id="PTHR30055">
    <property type="entry name" value="HTH-TYPE TRANSCRIPTIONAL REGULATOR RUTR"/>
    <property type="match status" value="1"/>
</dbReference>
<dbReference type="Gene3D" id="1.10.357.10">
    <property type="entry name" value="Tetracycline Repressor, domain 2"/>
    <property type="match status" value="1"/>
</dbReference>
<dbReference type="PRINTS" id="PR00455">
    <property type="entry name" value="HTHTETR"/>
</dbReference>
<organism evidence="4 5">
    <name type="scientific">Parasphingorhabdus flavimaris</name>
    <dbReference type="NCBI Taxonomy" id="266812"/>
    <lineage>
        <taxon>Bacteria</taxon>
        <taxon>Pseudomonadati</taxon>
        <taxon>Pseudomonadota</taxon>
        <taxon>Alphaproteobacteria</taxon>
        <taxon>Sphingomonadales</taxon>
        <taxon>Sphingomonadaceae</taxon>
        <taxon>Parasphingorhabdus</taxon>
    </lineage>
</organism>
<dbReference type="Pfam" id="PF00440">
    <property type="entry name" value="TetR_N"/>
    <property type="match status" value="1"/>
</dbReference>
<dbReference type="InterPro" id="IPR036271">
    <property type="entry name" value="Tet_transcr_reg_TetR-rel_C_sf"/>
</dbReference>
<evidence type="ECO:0000256" key="1">
    <source>
        <dbReference type="ARBA" id="ARBA00023125"/>
    </source>
</evidence>
<dbReference type="SUPFAM" id="SSF48498">
    <property type="entry name" value="Tetracyclin repressor-like, C-terminal domain"/>
    <property type="match status" value="1"/>
</dbReference>
<evidence type="ECO:0000313" key="4">
    <source>
        <dbReference type="EMBL" id="NVD28839.1"/>
    </source>
</evidence>
<keyword evidence="5" id="KW-1185">Reference proteome</keyword>
<name>A0ABX2N593_9SPHN</name>
<sequence length="213" mass="24326">MKNADHTNMLLHTDRPASQRKIVDILAAARTEFFANGFSATSIEAIAARACVSKVTVYSWFKNKENLFGEVVKTECSQMRKYFVVENLEGTELRDILISAAHGMLNFLMRDEMVRFERVLAAEVNRDPKIGEYFLDNGPRMLLGDLTNLLNAAIERGEIRSENVTESAEMFAGLTMGRMDLFLRYGHKVMMTEEDKKKRVNRAVDAWLTLHRV</sequence>
<dbReference type="RefSeq" id="WP_176280298.1">
    <property type="nucleotide sequence ID" value="NZ_JABWMH010000004.1"/>
</dbReference>
<dbReference type="PANTHER" id="PTHR30055:SF146">
    <property type="entry name" value="HTH-TYPE TRANSCRIPTIONAL DUAL REGULATOR CECR"/>
    <property type="match status" value="1"/>
</dbReference>
<gene>
    <name evidence="4" type="ORF">HUO14_13135</name>
</gene>
<dbReference type="SUPFAM" id="SSF46689">
    <property type="entry name" value="Homeodomain-like"/>
    <property type="match status" value="1"/>
</dbReference>
<dbReference type="Pfam" id="PF14246">
    <property type="entry name" value="TetR_C_7"/>
    <property type="match status" value="1"/>
</dbReference>
<accession>A0ABX2N593</accession>
<dbReference type="InterPro" id="IPR009057">
    <property type="entry name" value="Homeodomain-like_sf"/>
</dbReference>
<evidence type="ECO:0000259" key="3">
    <source>
        <dbReference type="PROSITE" id="PS50977"/>
    </source>
</evidence>
<comment type="caution">
    <text evidence="4">The sequence shown here is derived from an EMBL/GenBank/DDBJ whole genome shotgun (WGS) entry which is preliminary data.</text>
</comment>
<proteinExistence type="predicted"/>
<dbReference type="Proteomes" id="UP000652427">
    <property type="component" value="Unassembled WGS sequence"/>
</dbReference>
<dbReference type="InterPro" id="IPR001647">
    <property type="entry name" value="HTH_TetR"/>
</dbReference>